<feature type="compositionally biased region" description="Basic residues" evidence="1">
    <location>
        <begin position="183"/>
        <end position="200"/>
    </location>
</feature>
<feature type="compositionally biased region" description="Low complexity" evidence="1">
    <location>
        <begin position="110"/>
        <end position="161"/>
    </location>
</feature>
<feature type="compositionally biased region" description="Basic residues" evidence="1">
    <location>
        <begin position="94"/>
        <end position="105"/>
    </location>
</feature>
<dbReference type="VEuPathDB" id="AmoebaDB:FDP41_011818"/>
<keyword evidence="3" id="KW-1185">Reference proteome</keyword>
<accession>A0A6A5BXG8</accession>
<dbReference type="PRINTS" id="PR01217">
    <property type="entry name" value="PRICHEXTENSN"/>
</dbReference>
<evidence type="ECO:0000313" key="3">
    <source>
        <dbReference type="Proteomes" id="UP000444721"/>
    </source>
</evidence>
<dbReference type="GeneID" id="68119033"/>
<feature type="region of interest" description="Disordered" evidence="1">
    <location>
        <begin position="70"/>
        <end position="207"/>
    </location>
</feature>
<dbReference type="AlphaFoldDB" id="A0A6A5BXG8"/>
<dbReference type="OrthoDB" id="6051552at2759"/>
<dbReference type="VEuPathDB" id="AmoebaDB:NfTy_021930"/>
<dbReference type="EMBL" id="VFQX01000012">
    <property type="protein sequence ID" value="KAF0981957.1"/>
    <property type="molecule type" value="Genomic_DNA"/>
</dbReference>
<organism evidence="2 3">
    <name type="scientific">Naegleria fowleri</name>
    <name type="common">Brain eating amoeba</name>
    <dbReference type="NCBI Taxonomy" id="5763"/>
    <lineage>
        <taxon>Eukaryota</taxon>
        <taxon>Discoba</taxon>
        <taxon>Heterolobosea</taxon>
        <taxon>Tetramitia</taxon>
        <taxon>Eutetramitia</taxon>
        <taxon>Vahlkampfiidae</taxon>
        <taxon>Naegleria</taxon>
    </lineage>
</organism>
<gene>
    <name evidence="2" type="ORF">FDP41_011818</name>
</gene>
<feature type="compositionally biased region" description="Basic residues" evidence="1">
    <location>
        <begin position="70"/>
        <end position="82"/>
    </location>
</feature>
<name>A0A6A5BXG8_NAEFO</name>
<evidence type="ECO:0000313" key="2">
    <source>
        <dbReference type="EMBL" id="KAF0981957.1"/>
    </source>
</evidence>
<comment type="caution">
    <text evidence="2">The sequence shown here is derived from an EMBL/GenBank/DDBJ whole genome shotgun (WGS) entry which is preliminary data.</text>
</comment>
<sequence>MASSTTSENLKDEISRLVTLKKQLKEKWNPRLYLSSRIRKIAKRFSISIPRKCKRRISWQTVEEIRKLAKCNTHHNRRRTDKRRQTPSSEKQTPRRPRPPRHRRPPSQPTTPTTPSQPENPSERPSQPSQPENPPTQTTPERPSRKPTPTTPSENPTTPETPMNPPEESTRPPSERPEVPTRKPSRRRPRLPRKPRRPSRKPRDLVFQESQEELHVFLVYQEYHLAHQEDHVCQEEHQEDHQEYHLAHQEEYHHQELHVARGDPHYVTLEGQDILFNGVGDFILAETLDQSLIAHVRISKWRGERGTATVNKAIAVKIGADIIEYSSSSGKFYLNKKRARFAIGKEYELDGGFLKRKTKNTFIVKSDDGVELFGEKFTLHDGRSYMDVQVDAPDHIEFSRGLIVDGKDGGRAANLFRTHQPRRVLEKEEIEIPKWAKKACAKRGLTGKKLKDCAYDATVTGREFAKEIAKDESKFNKKSDKVVKKAMIPKK</sequence>
<evidence type="ECO:0000256" key="1">
    <source>
        <dbReference type="SAM" id="MobiDB-lite"/>
    </source>
</evidence>
<proteinExistence type="predicted"/>
<dbReference type="VEuPathDB" id="AmoebaDB:NF0049730"/>
<dbReference type="Proteomes" id="UP000444721">
    <property type="component" value="Unassembled WGS sequence"/>
</dbReference>
<dbReference type="OMA" id="EYHLAHQ"/>
<protein>
    <submittedName>
        <fullName evidence="2">Uncharacterized protein</fullName>
    </submittedName>
</protein>
<reference evidence="2 3" key="1">
    <citation type="journal article" date="2019" name="Sci. Rep.">
        <title>Nanopore sequencing improves the draft genome of the human pathogenic amoeba Naegleria fowleri.</title>
        <authorList>
            <person name="Liechti N."/>
            <person name="Schurch N."/>
            <person name="Bruggmann R."/>
            <person name="Wittwer M."/>
        </authorList>
    </citation>
    <scope>NUCLEOTIDE SEQUENCE [LARGE SCALE GENOMIC DNA]</scope>
    <source>
        <strain evidence="2 3">ATCC 30894</strain>
    </source>
</reference>
<dbReference type="RefSeq" id="XP_044566670.1">
    <property type="nucleotide sequence ID" value="XM_044702269.1"/>
</dbReference>
<feature type="compositionally biased region" description="Basic and acidic residues" evidence="1">
    <location>
        <begin position="168"/>
        <end position="181"/>
    </location>
</feature>